<dbReference type="SFLD" id="SFLDG01129">
    <property type="entry name" value="C1.5:_HAD__Beta-PGM__Phosphata"/>
    <property type="match status" value="1"/>
</dbReference>
<gene>
    <name evidence="6" type="ORF">SAMN04488026_101766</name>
</gene>
<dbReference type="InterPro" id="IPR051600">
    <property type="entry name" value="Beta-PGM-like"/>
</dbReference>
<dbReference type="PANTHER" id="PTHR46193:SF18">
    <property type="entry name" value="HEXITOL PHOSPHATASE B"/>
    <property type="match status" value="1"/>
</dbReference>
<dbReference type="InterPro" id="IPR036412">
    <property type="entry name" value="HAD-like_sf"/>
</dbReference>
<dbReference type="RefSeq" id="WP_093154930.1">
    <property type="nucleotide sequence ID" value="NZ_FNEK01000017.1"/>
</dbReference>
<reference evidence="6 7" key="1">
    <citation type="submission" date="2016-10" db="EMBL/GenBank/DDBJ databases">
        <authorList>
            <person name="de Groot N.N."/>
        </authorList>
    </citation>
    <scope>NUCLEOTIDE SEQUENCE [LARGE SCALE GENOMIC DNA]</scope>
    <source>
        <strain evidence="6 7">DSM 25294</strain>
    </source>
</reference>
<comment type="cofactor">
    <cofactor evidence="1">
        <name>Mg(2+)</name>
        <dbReference type="ChEBI" id="CHEBI:18420"/>
    </cofactor>
</comment>
<keyword evidence="4" id="KW-0460">Magnesium</keyword>
<evidence type="ECO:0000256" key="5">
    <source>
        <dbReference type="ARBA" id="ARBA00023277"/>
    </source>
</evidence>
<dbReference type="AlphaFoldDB" id="A0A1G8TQH0"/>
<keyword evidence="3" id="KW-0479">Metal-binding</keyword>
<dbReference type="Gene3D" id="3.40.50.1000">
    <property type="entry name" value="HAD superfamily/HAD-like"/>
    <property type="match status" value="1"/>
</dbReference>
<dbReference type="EMBL" id="FNEK01000017">
    <property type="protein sequence ID" value="SDJ43663.1"/>
    <property type="molecule type" value="Genomic_DNA"/>
</dbReference>
<evidence type="ECO:0000256" key="1">
    <source>
        <dbReference type="ARBA" id="ARBA00001946"/>
    </source>
</evidence>
<dbReference type="GO" id="GO:0003824">
    <property type="term" value="F:catalytic activity"/>
    <property type="evidence" value="ECO:0007669"/>
    <property type="project" value="UniProtKB-ARBA"/>
</dbReference>
<dbReference type="SUPFAM" id="SSF56784">
    <property type="entry name" value="HAD-like"/>
    <property type="match status" value="1"/>
</dbReference>
<evidence type="ECO:0000256" key="4">
    <source>
        <dbReference type="ARBA" id="ARBA00022842"/>
    </source>
</evidence>
<dbReference type="OrthoDB" id="9782449at2"/>
<comment type="similarity">
    <text evidence="2">Belongs to the HAD-like hydrolase superfamily. CbbY/CbbZ/Gph/YieH family.</text>
</comment>
<sequence length="219" mass="23710">MTTALLFDLDGTLIDSDSLHAQVFAELFEPRGVKIDFAYYRDKLHGRLNFDIFSDLCPGEDAKWWSDHKEAEYRKLLGTGHPNMPGTVELLDLADEMGWAKGVVTNAPRDNGEAVLAALGIADRFDTLVIGDECVRGKPDPEPYLEGLRRLNADAAVSLAFEDSPTGIRSAVGAGLKTIGIRSMLSDAALREAGATASVEDYADPALKHHIDQLKGLAA</sequence>
<keyword evidence="7" id="KW-1185">Reference proteome</keyword>
<dbReference type="InterPro" id="IPR023214">
    <property type="entry name" value="HAD_sf"/>
</dbReference>
<dbReference type="CDD" id="cd07505">
    <property type="entry name" value="HAD_BPGM-like"/>
    <property type="match status" value="1"/>
</dbReference>
<dbReference type="SFLD" id="SFLDS00003">
    <property type="entry name" value="Haloacid_Dehalogenase"/>
    <property type="match status" value="1"/>
</dbReference>
<dbReference type="Pfam" id="PF00702">
    <property type="entry name" value="Hydrolase"/>
    <property type="match status" value="1"/>
</dbReference>
<accession>A0A1G8TQH0</accession>
<proteinExistence type="inferred from homology"/>
<dbReference type="Proteomes" id="UP000199382">
    <property type="component" value="Unassembled WGS sequence"/>
</dbReference>
<dbReference type="PANTHER" id="PTHR46193">
    <property type="entry name" value="6-PHOSPHOGLUCONATE PHOSPHATASE"/>
    <property type="match status" value="1"/>
</dbReference>
<dbReference type="InterPro" id="IPR006439">
    <property type="entry name" value="HAD-SF_hydro_IA"/>
</dbReference>
<dbReference type="SFLD" id="SFLDG01135">
    <property type="entry name" value="C1.5.6:_HAD__Beta-PGM__Phospha"/>
    <property type="match status" value="1"/>
</dbReference>
<name>A0A1G8TQH0_9RHOB</name>
<organism evidence="6 7">
    <name type="scientific">Aliiruegeria lutimaris</name>
    <dbReference type="NCBI Taxonomy" id="571298"/>
    <lineage>
        <taxon>Bacteria</taxon>
        <taxon>Pseudomonadati</taxon>
        <taxon>Pseudomonadota</taxon>
        <taxon>Alphaproteobacteria</taxon>
        <taxon>Rhodobacterales</taxon>
        <taxon>Roseobacteraceae</taxon>
        <taxon>Aliiruegeria</taxon>
    </lineage>
</organism>
<evidence type="ECO:0000313" key="7">
    <source>
        <dbReference type="Proteomes" id="UP000199382"/>
    </source>
</evidence>
<dbReference type="Gene3D" id="1.10.150.240">
    <property type="entry name" value="Putative phosphatase, domain 2"/>
    <property type="match status" value="1"/>
</dbReference>
<dbReference type="InterPro" id="IPR023198">
    <property type="entry name" value="PGP-like_dom2"/>
</dbReference>
<evidence type="ECO:0000256" key="3">
    <source>
        <dbReference type="ARBA" id="ARBA00022723"/>
    </source>
</evidence>
<dbReference type="NCBIfam" id="TIGR01509">
    <property type="entry name" value="HAD-SF-IA-v3"/>
    <property type="match status" value="1"/>
</dbReference>
<evidence type="ECO:0000313" key="6">
    <source>
        <dbReference type="EMBL" id="SDJ43663.1"/>
    </source>
</evidence>
<evidence type="ECO:0000256" key="2">
    <source>
        <dbReference type="ARBA" id="ARBA00006171"/>
    </source>
</evidence>
<keyword evidence="5" id="KW-0119">Carbohydrate metabolism</keyword>
<dbReference type="GO" id="GO:0046872">
    <property type="term" value="F:metal ion binding"/>
    <property type="evidence" value="ECO:0007669"/>
    <property type="project" value="UniProtKB-KW"/>
</dbReference>
<protein>
    <submittedName>
        <fullName evidence="6">Beta-phosphoglucomutase</fullName>
    </submittedName>
</protein>
<dbReference type="STRING" id="571298.SAMN04488026_101766"/>